<proteinExistence type="predicted"/>
<feature type="transmembrane region" description="Helical" evidence="6">
    <location>
        <begin position="170"/>
        <end position="193"/>
    </location>
</feature>
<dbReference type="Pfam" id="PF03706">
    <property type="entry name" value="LPG_synthase_TM"/>
    <property type="match status" value="1"/>
</dbReference>
<feature type="transmembrane region" description="Helical" evidence="6">
    <location>
        <begin position="227"/>
        <end position="247"/>
    </location>
</feature>
<dbReference type="EMBL" id="PDSK01000056">
    <property type="protein sequence ID" value="PIE35185.1"/>
    <property type="molecule type" value="Genomic_DNA"/>
</dbReference>
<evidence type="ECO:0000256" key="6">
    <source>
        <dbReference type="SAM" id="Phobius"/>
    </source>
</evidence>
<keyword evidence="3 6" id="KW-0812">Transmembrane</keyword>
<feature type="transmembrane region" description="Helical" evidence="6">
    <location>
        <begin position="138"/>
        <end position="163"/>
    </location>
</feature>
<dbReference type="GO" id="GO:0005886">
    <property type="term" value="C:plasma membrane"/>
    <property type="evidence" value="ECO:0007669"/>
    <property type="project" value="UniProtKB-SubCell"/>
</dbReference>
<comment type="subcellular location">
    <subcellularLocation>
        <location evidence="1">Cell membrane</location>
        <topology evidence="1">Multi-pass membrane protein</topology>
    </subcellularLocation>
</comment>
<protein>
    <recommendedName>
        <fullName evidence="9">Lysylphosphatidylglycerol synthetase</fullName>
    </recommendedName>
</protein>
<evidence type="ECO:0000313" key="8">
    <source>
        <dbReference type="Proteomes" id="UP000230821"/>
    </source>
</evidence>
<keyword evidence="4 6" id="KW-1133">Transmembrane helix</keyword>
<evidence type="ECO:0000256" key="3">
    <source>
        <dbReference type="ARBA" id="ARBA00022692"/>
    </source>
</evidence>
<comment type="caution">
    <text evidence="7">The sequence shown here is derived from an EMBL/GenBank/DDBJ whole genome shotgun (WGS) entry which is preliminary data.</text>
</comment>
<dbReference type="InterPro" id="IPR022791">
    <property type="entry name" value="L-PG_synthase/AglD"/>
</dbReference>
<evidence type="ECO:0000256" key="2">
    <source>
        <dbReference type="ARBA" id="ARBA00022475"/>
    </source>
</evidence>
<feature type="transmembrane region" description="Helical" evidence="6">
    <location>
        <begin position="100"/>
        <end position="118"/>
    </location>
</feature>
<sequence length="326" mass="36076">MDAFVQAIVAIRQKIDDVRSERLLQSKSFSQLLRFGIFVLFILILIRLVDFSLLPALFRQVRLEIVCGAILFYFGNMAIRAYRLTLIFNRSSPKMSFKDAYAMTLIGVALNIFIPATLGDIGRSYYGYKLYGVKERMLSAVIVDKLFAFCALFLLGGIAGLFLSEYNMAAVAFAMAGLTGLPLLFPALVPWMWLNRLLAFAGKSLNAEELVSAFRLPFKLKFVSMEISLAGWLSNSIFFYVLCLAFAVEIEISYVLFIMPAVSIARLFPFTINALGPTELAFTYFLGLIGINPTVAISMSLLSNMISSIIPGSVGFILMGKLGKAA</sequence>
<keyword evidence="5 6" id="KW-0472">Membrane</keyword>
<evidence type="ECO:0000256" key="5">
    <source>
        <dbReference type="ARBA" id="ARBA00023136"/>
    </source>
</evidence>
<organism evidence="7 8">
    <name type="scientific">candidate division KSB3 bacterium</name>
    <dbReference type="NCBI Taxonomy" id="2044937"/>
    <lineage>
        <taxon>Bacteria</taxon>
        <taxon>candidate division KSB3</taxon>
    </lineage>
</organism>
<feature type="transmembrane region" description="Helical" evidence="6">
    <location>
        <begin position="32"/>
        <end position="49"/>
    </location>
</feature>
<feature type="transmembrane region" description="Helical" evidence="6">
    <location>
        <begin position="61"/>
        <end position="79"/>
    </location>
</feature>
<keyword evidence="2" id="KW-1003">Cell membrane</keyword>
<dbReference type="PANTHER" id="PTHR39087:SF2">
    <property type="entry name" value="UPF0104 MEMBRANE PROTEIN MJ1595"/>
    <property type="match status" value="1"/>
</dbReference>
<dbReference type="AlphaFoldDB" id="A0A2G6KHS0"/>
<evidence type="ECO:0000256" key="1">
    <source>
        <dbReference type="ARBA" id="ARBA00004651"/>
    </source>
</evidence>
<accession>A0A2G6KHS0</accession>
<reference evidence="7 8" key="1">
    <citation type="submission" date="2017-10" db="EMBL/GenBank/DDBJ databases">
        <title>Novel microbial diversity and functional potential in the marine mammal oral microbiome.</title>
        <authorList>
            <person name="Dudek N.K."/>
            <person name="Sun C.L."/>
            <person name="Burstein D."/>
            <person name="Kantor R.S."/>
            <person name="Aliaga Goltsman D.S."/>
            <person name="Bik E.M."/>
            <person name="Thomas B.C."/>
            <person name="Banfield J.F."/>
            <person name="Relman D.A."/>
        </authorList>
    </citation>
    <scope>NUCLEOTIDE SEQUENCE [LARGE SCALE GENOMIC DNA]</scope>
    <source>
        <strain evidence="7">DOLJORAL78_47_16</strain>
    </source>
</reference>
<name>A0A2G6KHS0_9BACT</name>
<feature type="transmembrane region" description="Helical" evidence="6">
    <location>
        <begin position="281"/>
        <end position="302"/>
    </location>
</feature>
<evidence type="ECO:0000313" key="7">
    <source>
        <dbReference type="EMBL" id="PIE35185.1"/>
    </source>
</evidence>
<dbReference type="Proteomes" id="UP000230821">
    <property type="component" value="Unassembled WGS sequence"/>
</dbReference>
<gene>
    <name evidence="7" type="ORF">CSA56_05205</name>
</gene>
<evidence type="ECO:0008006" key="9">
    <source>
        <dbReference type="Google" id="ProtNLM"/>
    </source>
</evidence>
<dbReference type="PANTHER" id="PTHR39087">
    <property type="entry name" value="UPF0104 MEMBRANE PROTEIN MJ1595"/>
    <property type="match status" value="1"/>
</dbReference>
<evidence type="ECO:0000256" key="4">
    <source>
        <dbReference type="ARBA" id="ARBA00022989"/>
    </source>
</evidence>